<evidence type="ECO:0000259" key="1">
    <source>
        <dbReference type="Pfam" id="PF16369"/>
    </source>
</evidence>
<evidence type="ECO:0000313" key="2">
    <source>
        <dbReference type="EMBL" id="VXD08411.1"/>
    </source>
</evidence>
<name>A0A654DR72_SPHMU</name>
<gene>
    <name evidence="2" type="ORF">SPHINGO8BC_90521</name>
</gene>
<feature type="domain" description="Extracellular endo-alpha-(1-&gt;5)-L-arabinanase C-terminal" evidence="1">
    <location>
        <begin position="20"/>
        <end position="96"/>
    </location>
</feature>
<dbReference type="InterPro" id="IPR032291">
    <property type="entry name" value="Abn2_C"/>
</dbReference>
<dbReference type="RefSeq" id="WP_159333180.1">
    <property type="nucleotide sequence ID" value="NZ_DAMAQH010000006.1"/>
</dbReference>
<dbReference type="EMBL" id="CABWMV010000028">
    <property type="protein sequence ID" value="VXD08411.1"/>
    <property type="molecule type" value="Genomic_DNA"/>
</dbReference>
<sequence length="116" mass="13123">MKTLVTLILVLCSFAGYSQTAKELIGKWKLVKQTNVDGVVSTPKDTYQVFMEDGKFQGIHNGDSRNGKWKLSEDNKTLTVKISIISVKFKVESFDEKKRVISSDKTGTLEYEKVQE</sequence>
<evidence type="ECO:0000313" key="3">
    <source>
        <dbReference type="Proteomes" id="UP000432350"/>
    </source>
</evidence>
<reference evidence="2 3" key="1">
    <citation type="submission" date="2019-10" db="EMBL/GenBank/DDBJ databases">
        <authorList>
            <person name="Karimi E."/>
        </authorList>
    </citation>
    <scope>NUCLEOTIDE SEQUENCE [LARGE SCALE GENOMIC DNA]</scope>
    <source>
        <strain evidence="2">Sphingobacterium sp. 8BC</strain>
    </source>
</reference>
<organism evidence="2 3">
    <name type="scientific">Sphingobacterium multivorum</name>
    <dbReference type="NCBI Taxonomy" id="28454"/>
    <lineage>
        <taxon>Bacteria</taxon>
        <taxon>Pseudomonadati</taxon>
        <taxon>Bacteroidota</taxon>
        <taxon>Sphingobacteriia</taxon>
        <taxon>Sphingobacteriales</taxon>
        <taxon>Sphingobacteriaceae</taxon>
        <taxon>Sphingobacterium</taxon>
    </lineage>
</organism>
<dbReference type="Pfam" id="PF16369">
    <property type="entry name" value="GH43_C"/>
    <property type="match status" value="1"/>
</dbReference>
<proteinExistence type="predicted"/>
<dbReference type="Proteomes" id="UP000432350">
    <property type="component" value="Unassembled WGS sequence"/>
</dbReference>
<protein>
    <recommendedName>
        <fullName evidence="1">Extracellular endo-alpha-(1-&gt;5)-L-arabinanase C-terminal domain-containing protein</fullName>
    </recommendedName>
</protein>
<accession>A0A654DR72</accession>
<dbReference type="AlphaFoldDB" id="A0A654DR72"/>